<dbReference type="Pfam" id="PF01381">
    <property type="entry name" value="HTH_3"/>
    <property type="match status" value="1"/>
</dbReference>
<dbReference type="SUPFAM" id="SSF47413">
    <property type="entry name" value="lambda repressor-like DNA-binding domains"/>
    <property type="match status" value="1"/>
</dbReference>
<organism evidence="2 3">
    <name type="scientific">Faecalibacillus intestinalis</name>
    <dbReference type="NCBI Taxonomy" id="1982626"/>
    <lineage>
        <taxon>Bacteria</taxon>
        <taxon>Bacillati</taxon>
        <taxon>Bacillota</taxon>
        <taxon>Erysipelotrichia</taxon>
        <taxon>Erysipelotrichales</taxon>
        <taxon>Coprobacillaceae</taxon>
        <taxon>Faecalibacillus</taxon>
    </lineage>
</organism>
<dbReference type="InterPro" id="IPR010982">
    <property type="entry name" value="Lambda_DNA-bd_dom_sf"/>
</dbReference>
<evidence type="ECO:0000259" key="1">
    <source>
        <dbReference type="PROSITE" id="PS50943"/>
    </source>
</evidence>
<dbReference type="CDD" id="cd00093">
    <property type="entry name" value="HTH_XRE"/>
    <property type="match status" value="1"/>
</dbReference>
<dbReference type="GO" id="GO:0003677">
    <property type="term" value="F:DNA binding"/>
    <property type="evidence" value="ECO:0007669"/>
    <property type="project" value="InterPro"/>
</dbReference>
<evidence type="ECO:0000313" key="2">
    <source>
        <dbReference type="EMBL" id="MCQ5060756.1"/>
    </source>
</evidence>
<gene>
    <name evidence="2" type="ORF">NE542_02745</name>
</gene>
<dbReference type="PROSITE" id="PS50943">
    <property type="entry name" value="HTH_CROC1"/>
    <property type="match status" value="1"/>
</dbReference>
<feature type="domain" description="HTH cro/C1-type" evidence="1">
    <location>
        <begin position="18"/>
        <end position="67"/>
    </location>
</feature>
<dbReference type="AlphaFoldDB" id="A0AAP2UH59"/>
<dbReference type="SMART" id="SM00530">
    <property type="entry name" value="HTH_XRE"/>
    <property type="match status" value="1"/>
</dbReference>
<protein>
    <submittedName>
        <fullName evidence="2">Helix-turn-helix transcriptional regulator</fullName>
    </submittedName>
</protein>
<sequence length="133" mass="14932">MIQMVTLDSKKVALEIAKQHYTIKDFSKKCGVHRSTISEIINRDNSQCKLLIACKIANALNLEVADLTPIDKKGRVIAGRTSIPWYGDKEYAERKIAEMNSLFAGTGIEAKLYTRQVGNGHLQCEEYMIVISK</sequence>
<dbReference type="Gene3D" id="1.10.260.40">
    <property type="entry name" value="lambda repressor-like DNA-binding domains"/>
    <property type="match status" value="1"/>
</dbReference>
<comment type="caution">
    <text evidence="2">The sequence shown here is derived from an EMBL/GenBank/DDBJ whole genome shotgun (WGS) entry which is preliminary data.</text>
</comment>
<dbReference type="EMBL" id="JANGBO010000001">
    <property type="protein sequence ID" value="MCQ5060756.1"/>
    <property type="molecule type" value="Genomic_DNA"/>
</dbReference>
<accession>A0AAP2UH59</accession>
<proteinExistence type="predicted"/>
<dbReference type="InterPro" id="IPR001387">
    <property type="entry name" value="Cro/C1-type_HTH"/>
</dbReference>
<reference evidence="2" key="1">
    <citation type="submission" date="2022-06" db="EMBL/GenBank/DDBJ databases">
        <title>Isolation of gut microbiota from human fecal samples.</title>
        <authorList>
            <person name="Pamer E.G."/>
            <person name="Barat B."/>
            <person name="Waligurski E."/>
            <person name="Medina S."/>
            <person name="Paddock L."/>
            <person name="Mostad J."/>
        </authorList>
    </citation>
    <scope>NUCLEOTIDE SEQUENCE</scope>
    <source>
        <strain evidence="2">DFI.6.24</strain>
    </source>
</reference>
<evidence type="ECO:0000313" key="3">
    <source>
        <dbReference type="Proteomes" id="UP001204814"/>
    </source>
</evidence>
<dbReference type="RefSeq" id="WP_117575755.1">
    <property type="nucleotide sequence ID" value="NZ_JAJDKX010000001.1"/>
</dbReference>
<name>A0AAP2UH59_9FIRM</name>
<dbReference type="Proteomes" id="UP001204814">
    <property type="component" value="Unassembled WGS sequence"/>
</dbReference>